<dbReference type="Pfam" id="PF08704">
    <property type="entry name" value="GCD14"/>
    <property type="match status" value="1"/>
</dbReference>
<feature type="non-terminal residue" evidence="10">
    <location>
        <position position="1"/>
    </location>
</feature>
<dbReference type="EMBL" id="CAJNNW010031322">
    <property type="protein sequence ID" value="CAE8707087.1"/>
    <property type="molecule type" value="Genomic_DNA"/>
</dbReference>
<comment type="caution">
    <text evidence="10">The sequence shown here is derived from an EMBL/GenBank/DDBJ whole genome shotgun (WGS) entry which is preliminary data.</text>
</comment>
<comment type="subcellular location">
    <subcellularLocation>
        <location evidence="1">Nucleus</location>
    </subcellularLocation>
</comment>
<evidence type="ECO:0000256" key="5">
    <source>
        <dbReference type="ARBA" id="ARBA00022691"/>
    </source>
</evidence>
<keyword evidence="4" id="KW-0808">Transferase</keyword>
<name>A0A813KHA2_POLGL</name>
<dbReference type="EC" id="2.1.1.220" evidence="2"/>
<dbReference type="Proteomes" id="UP000626109">
    <property type="component" value="Unassembled WGS sequence"/>
</dbReference>
<gene>
    <name evidence="10" type="ORF">PGLA2088_LOCUS34392</name>
</gene>
<evidence type="ECO:0000256" key="2">
    <source>
        <dbReference type="ARBA" id="ARBA00012796"/>
    </source>
</evidence>
<dbReference type="Gene3D" id="3.40.50.150">
    <property type="entry name" value="Vaccinia Virus protein VP39"/>
    <property type="match status" value="1"/>
</dbReference>
<dbReference type="InterPro" id="IPR049470">
    <property type="entry name" value="TRM61_C"/>
</dbReference>
<protein>
    <recommendedName>
        <fullName evidence="2">tRNA (adenine(58)-N(1))-methyltransferase</fullName>
        <ecNumber evidence="2">2.1.1.220</ecNumber>
    </recommendedName>
</protein>
<dbReference type="GO" id="GO:0160107">
    <property type="term" value="F:tRNA (adenine(58)-N1)-methyltransferase activity"/>
    <property type="evidence" value="ECO:0007669"/>
    <property type="project" value="UniProtKB-EC"/>
</dbReference>
<evidence type="ECO:0000256" key="4">
    <source>
        <dbReference type="ARBA" id="ARBA00022679"/>
    </source>
</evidence>
<dbReference type="PANTHER" id="PTHR12133:SF2">
    <property type="entry name" value="TRNA (ADENINE(58)-N(1))-METHYLTRANSFERASE CATALYTIC SUBUNIT TRMT61A"/>
    <property type="match status" value="1"/>
</dbReference>
<dbReference type="GO" id="GO:0005634">
    <property type="term" value="C:nucleus"/>
    <property type="evidence" value="ECO:0007669"/>
    <property type="project" value="UniProtKB-SubCell"/>
</dbReference>
<organism evidence="10 11">
    <name type="scientific">Polarella glacialis</name>
    <name type="common">Dinoflagellate</name>
    <dbReference type="NCBI Taxonomy" id="89957"/>
    <lineage>
        <taxon>Eukaryota</taxon>
        <taxon>Sar</taxon>
        <taxon>Alveolata</taxon>
        <taxon>Dinophyceae</taxon>
        <taxon>Suessiales</taxon>
        <taxon>Suessiaceae</taxon>
        <taxon>Polarella</taxon>
    </lineage>
</organism>
<feature type="region of interest" description="Disordered" evidence="8">
    <location>
        <begin position="1"/>
        <end position="21"/>
    </location>
</feature>
<evidence type="ECO:0000256" key="1">
    <source>
        <dbReference type="ARBA" id="ARBA00004123"/>
    </source>
</evidence>
<keyword evidence="7" id="KW-0539">Nucleus</keyword>
<reference evidence="10" key="1">
    <citation type="submission" date="2021-02" db="EMBL/GenBank/DDBJ databases">
        <authorList>
            <person name="Dougan E. K."/>
            <person name="Rhodes N."/>
            <person name="Thang M."/>
            <person name="Chan C."/>
        </authorList>
    </citation>
    <scope>NUCLEOTIDE SEQUENCE</scope>
</reference>
<proteinExistence type="predicted"/>
<feature type="domain" description="tRNA (adenine(58)-N(1))-methyltransferase catalytic subunit TRM61 C-terminal" evidence="9">
    <location>
        <begin position="76"/>
        <end position="120"/>
    </location>
</feature>
<keyword evidence="5" id="KW-0949">S-adenosyl-L-methionine</keyword>
<keyword evidence="6" id="KW-0819">tRNA processing</keyword>
<dbReference type="AlphaFoldDB" id="A0A813KHA2"/>
<sequence>MADSGSLQVAQGSSPNSGNSASDGDFVILWGGYTQVSSIVLKAGAITNNRFGNWFHDDLIGQSFGSKLRSRKGGSWLALLRPTPEFVTQSLAHRTQIVYHADISLVRSLLDVRPGRIICE</sequence>
<dbReference type="Gene3D" id="3.10.330.20">
    <property type="match status" value="1"/>
</dbReference>
<evidence type="ECO:0000259" key="9">
    <source>
        <dbReference type="Pfam" id="PF08704"/>
    </source>
</evidence>
<evidence type="ECO:0000256" key="8">
    <source>
        <dbReference type="SAM" id="MobiDB-lite"/>
    </source>
</evidence>
<dbReference type="PANTHER" id="PTHR12133">
    <property type="entry name" value="TRNA (ADENINE(58)-N(1))-METHYLTRANSFERASE"/>
    <property type="match status" value="1"/>
</dbReference>
<evidence type="ECO:0000256" key="3">
    <source>
        <dbReference type="ARBA" id="ARBA00022603"/>
    </source>
</evidence>
<dbReference type="GO" id="GO:0030488">
    <property type="term" value="P:tRNA methylation"/>
    <property type="evidence" value="ECO:0007669"/>
    <property type="project" value="InterPro"/>
</dbReference>
<keyword evidence="3" id="KW-0489">Methyltransferase</keyword>
<evidence type="ECO:0000256" key="6">
    <source>
        <dbReference type="ARBA" id="ARBA00022694"/>
    </source>
</evidence>
<evidence type="ECO:0000313" key="10">
    <source>
        <dbReference type="EMBL" id="CAE8707087.1"/>
    </source>
</evidence>
<accession>A0A813KHA2</accession>
<dbReference type="PROSITE" id="PS51620">
    <property type="entry name" value="SAM_TRM61"/>
    <property type="match status" value="1"/>
</dbReference>
<evidence type="ECO:0000256" key="7">
    <source>
        <dbReference type="ARBA" id="ARBA00023242"/>
    </source>
</evidence>
<dbReference type="SUPFAM" id="SSF53335">
    <property type="entry name" value="S-adenosyl-L-methionine-dependent methyltransferases"/>
    <property type="match status" value="1"/>
</dbReference>
<dbReference type="InterPro" id="IPR014816">
    <property type="entry name" value="tRNA_MeTrfase_Gcd14"/>
</dbReference>
<dbReference type="GO" id="GO:0031515">
    <property type="term" value="C:tRNA (m1A) methyltransferase complex"/>
    <property type="evidence" value="ECO:0007669"/>
    <property type="project" value="InterPro"/>
</dbReference>
<evidence type="ECO:0000313" key="11">
    <source>
        <dbReference type="Proteomes" id="UP000626109"/>
    </source>
</evidence>
<dbReference type="InterPro" id="IPR029063">
    <property type="entry name" value="SAM-dependent_MTases_sf"/>
</dbReference>